<accession>A0A2G9FZ33</accession>
<sequence>MLSEKWRIQRQTEEIKQENVDKTRRRHSAHTSCEQVTRFSSTSAKEANDHKQLTRAESSLRIVMFLSCWGPN</sequence>
<organism evidence="2 3">
    <name type="scientific">Handroanthus impetiginosus</name>
    <dbReference type="NCBI Taxonomy" id="429701"/>
    <lineage>
        <taxon>Eukaryota</taxon>
        <taxon>Viridiplantae</taxon>
        <taxon>Streptophyta</taxon>
        <taxon>Embryophyta</taxon>
        <taxon>Tracheophyta</taxon>
        <taxon>Spermatophyta</taxon>
        <taxon>Magnoliopsida</taxon>
        <taxon>eudicotyledons</taxon>
        <taxon>Gunneridae</taxon>
        <taxon>Pentapetalae</taxon>
        <taxon>asterids</taxon>
        <taxon>lamiids</taxon>
        <taxon>Lamiales</taxon>
        <taxon>Bignoniaceae</taxon>
        <taxon>Crescentiina</taxon>
        <taxon>Tabebuia alliance</taxon>
        <taxon>Handroanthus</taxon>
    </lineage>
</organism>
<comment type="caution">
    <text evidence="2">The sequence shown here is derived from an EMBL/GenBank/DDBJ whole genome shotgun (WGS) entry which is preliminary data.</text>
</comment>
<dbReference type="Proteomes" id="UP000231279">
    <property type="component" value="Unassembled WGS sequence"/>
</dbReference>
<keyword evidence="3" id="KW-1185">Reference proteome</keyword>
<gene>
    <name evidence="2" type="ORF">CDL12_29220</name>
</gene>
<name>A0A2G9FZ33_9LAMI</name>
<feature type="compositionally biased region" description="Polar residues" evidence="1">
    <location>
        <begin position="30"/>
        <end position="45"/>
    </location>
</feature>
<reference evidence="3" key="1">
    <citation type="journal article" date="2018" name="Gigascience">
        <title>Genome assembly of the Pink Ipe (Handroanthus impetiginosus, Bignoniaceae), a highly valued, ecologically keystone Neotropical timber forest tree.</title>
        <authorList>
            <person name="Silva-Junior O.B."/>
            <person name="Grattapaglia D."/>
            <person name="Novaes E."/>
            <person name="Collevatti R.G."/>
        </authorList>
    </citation>
    <scope>NUCLEOTIDE SEQUENCE [LARGE SCALE GENOMIC DNA]</scope>
    <source>
        <strain evidence="3">cv. UFG-1</strain>
    </source>
</reference>
<proteinExistence type="predicted"/>
<protein>
    <submittedName>
        <fullName evidence="2">Uncharacterized protein</fullName>
    </submittedName>
</protein>
<evidence type="ECO:0000256" key="1">
    <source>
        <dbReference type="SAM" id="MobiDB-lite"/>
    </source>
</evidence>
<evidence type="ECO:0000313" key="3">
    <source>
        <dbReference type="Proteomes" id="UP000231279"/>
    </source>
</evidence>
<dbReference type="Pfam" id="PF12609">
    <property type="entry name" value="DUF3774"/>
    <property type="match status" value="1"/>
</dbReference>
<feature type="region of interest" description="Disordered" evidence="1">
    <location>
        <begin position="17"/>
        <end position="51"/>
    </location>
</feature>
<dbReference type="AlphaFoldDB" id="A0A2G9FZ33"/>
<dbReference type="InterPro" id="IPR022251">
    <property type="entry name" value="DUF3774_wound-induced"/>
</dbReference>
<evidence type="ECO:0000313" key="2">
    <source>
        <dbReference type="EMBL" id="PIM98300.1"/>
    </source>
</evidence>
<dbReference type="EMBL" id="NKXS01008534">
    <property type="protein sequence ID" value="PIM98300.1"/>
    <property type="molecule type" value="Genomic_DNA"/>
</dbReference>
<dbReference type="OrthoDB" id="776176at2759"/>